<keyword evidence="6 9" id="KW-0812">Transmembrane</keyword>
<proteinExistence type="inferred from homology"/>
<dbReference type="InterPro" id="IPR001712">
    <property type="entry name" value="T3SS_FHIPEP"/>
</dbReference>
<dbReference type="Gene3D" id="3.40.30.60">
    <property type="entry name" value="FHIPEP family, domain 1"/>
    <property type="match status" value="1"/>
</dbReference>
<feature type="transmembrane region" description="Helical" evidence="9">
    <location>
        <begin position="199"/>
        <end position="219"/>
    </location>
</feature>
<evidence type="ECO:0000256" key="2">
    <source>
        <dbReference type="ARBA" id="ARBA00008835"/>
    </source>
</evidence>
<dbReference type="PANTHER" id="PTHR30161">
    <property type="entry name" value="FLAGELLAR EXPORT PROTEIN, MEMBRANE FLHA SUBUNIT-RELATED"/>
    <property type="match status" value="1"/>
</dbReference>
<dbReference type="PIRSF" id="PIRSF005419">
    <property type="entry name" value="FlhA"/>
    <property type="match status" value="1"/>
</dbReference>
<evidence type="ECO:0000256" key="4">
    <source>
        <dbReference type="ARBA" id="ARBA00022475"/>
    </source>
</evidence>
<dbReference type="RefSeq" id="WP_094011327.1">
    <property type="nucleotide sequence ID" value="NZ_FOEQ01000005.1"/>
</dbReference>
<feature type="transmembrane region" description="Helical" evidence="9">
    <location>
        <begin position="16"/>
        <end position="35"/>
    </location>
</feature>
<feature type="transmembrane region" description="Helical" evidence="9">
    <location>
        <begin position="107"/>
        <end position="130"/>
    </location>
</feature>
<feature type="transmembrane region" description="Helical" evidence="9">
    <location>
        <begin position="68"/>
        <end position="87"/>
    </location>
</feature>
<keyword evidence="4" id="KW-1003">Cell membrane</keyword>
<keyword evidence="13" id="KW-1185">Reference proteome</keyword>
<keyword evidence="5" id="KW-0997">Cell inner membrane</keyword>
<evidence type="ECO:0000256" key="1">
    <source>
        <dbReference type="ARBA" id="ARBA00004429"/>
    </source>
</evidence>
<dbReference type="InterPro" id="IPR025505">
    <property type="entry name" value="FHIPEP_CS"/>
</dbReference>
<evidence type="ECO:0000256" key="5">
    <source>
        <dbReference type="ARBA" id="ARBA00022519"/>
    </source>
</evidence>
<dbReference type="InterPro" id="IPR042196">
    <property type="entry name" value="FHIPEP_4"/>
</dbReference>
<protein>
    <submittedName>
        <fullName evidence="11">Type III secretion protein V</fullName>
    </submittedName>
    <submittedName>
        <fullName evidence="10">Type III secretion system export apparatus subunit SctV</fullName>
    </submittedName>
</protein>
<evidence type="ECO:0000313" key="10">
    <source>
        <dbReference type="EMBL" id="MEE1879826.1"/>
    </source>
</evidence>
<dbReference type="Gene3D" id="3.40.50.12790">
    <property type="entry name" value="FHIPEP family, domain 4"/>
    <property type="match status" value="1"/>
</dbReference>
<dbReference type="AlphaFoldDB" id="A0A1H9KXZ1"/>
<dbReference type="NCBIfam" id="TIGR01399">
    <property type="entry name" value="hrcV"/>
    <property type="match status" value="1"/>
</dbReference>
<dbReference type="InterPro" id="IPR042194">
    <property type="entry name" value="FHIPEP_1"/>
</dbReference>
<evidence type="ECO:0000313" key="12">
    <source>
        <dbReference type="Proteomes" id="UP000199221"/>
    </source>
</evidence>
<comment type="similarity">
    <text evidence="2">Belongs to the FHIPEP (flagella/HR/invasion proteins export pore) family.</text>
</comment>
<accession>A0A1H9KXZ1</accession>
<dbReference type="GO" id="GO:0009306">
    <property type="term" value="P:protein secretion"/>
    <property type="evidence" value="ECO:0007669"/>
    <property type="project" value="InterPro"/>
</dbReference>
<dbReference type="InterPro" id="IPR006302">
    <property type="entry name" value="T3SS_HrcV"/>
</dbReference>
<feature type="transmembrane region" description="Helical" evidence="9">
    <location>
        <begin position="278"/>
        <end position="296"/>
    </location>
</feature>
<dbReference type="Gene3D" id="1.10.8.540">
    <property type="entry name" value="FHIPEP family, domain 3"/>
    <property type="match status" value="1"/>
</dbReference>
<dbReference type="Pfam" id="PF00771">
    <property type="entry name" value="FHIPEP"/>
    <property type="match status" value="1"/>
</dbReference>
<dbReference type="GO" id="GO:0005886">
    <property type="term" value="C:plasma membrane"/>
    <property type="evidence" value="ECO:0007669"/>
    <property type="project" value="UniProtKB-SubCell"/>
</dbReference>
<feature type="transmembrane region" description="Helical" evidence="9">
    <location>
        <begin position="231"/>
        <end position="258"/>
    </location>
</feature>
<evidence type="ECO:0000256" key="6">
    <source>
        <dbReference type="ARBA" id="ARBA00022692"/>
    </source>
</evidence>
<dbReference type="Proteomes" id="UP000199221">
    <property type="component" value="Unassembled WGS sequence"/>
</dbReference>
<organism evidence="11 12">
    <name type="scientific">Pseudomonas soli</name>
    <dbReference type="NCBI Taxonomy" id="1306993"/>
    <lineage>
        <taxon>Bacteria</taxon>
        <taxon>Pseudomonadati</taxon>
        <taxon>Pseudomonadota</taxon>
        <taxon>Gammaproteobacteria</taxon>
        <taxon>Pseudomonadales</taxon>
        <taxon>Pseudomonadaceae</taxon>
        <taxon>Pseudomonas</taxon>
    </lineage>
</organism>
<dbReference type="PRINTS" id="PR00949">
    <property type="entry name" value="TYPE3IMAPROT"/>
</dbReference>
<keyword evidence="3" id="KW-0813">Transport</keyword>
<keyword evidence="8 9" id="KW-0472">Membrane</keyword>
<dbReference type="PROSITE" id="PS00994">
    <property type="entry name" value="FHIPEP"/>
    <property type="match status" value="1"/>
</dbReference>
<evidence type="ECO:0000256" key="7">
    <source>
        <dbReference type="ARBA" id="ARBA00022989"/>
    </source>
</evidence>
<dbReference type="PANTHER" id="PTHR30161:SF2">
    <property type="entry name" value="INVASION PROTEIN INVA"/>
    <property type="match status" value="1"/>
</dbReference>
<evidence type="ECO:0000256" key="8">
    <source>
        <dbReference type="ARBA" id="ARBA00023136"/>
    </source>
</evidence>
<reference evidence="10 13" key="2">
    <citation type="submission" date="2024-01" db="EMBL/GenBank/DDBJ databases">
        <title>Unpublished Manusciprt.</title>
        <authorList>
            <person name="Duman M."/>
            <person name="Valdes E.G."/>
            <person name="Ajmi N."/>
            <person name="Altun S."/>
            <person name="Saticioglu I.B."/>
        </authorList>
    </citation>
    <scope>NUCLEOTIDE SEQUENCE [LARGE SCALE GENOMIC DNA]</scope>
    <source>
        <strain evidence="10 13">139P</strain>
    </source>
</reference>
<dbReference type="InterPro" id="IPR042193">
    <property type="entry name" value="FHIPEP_3"/>
</dbReference>
<reference evidence="11 12" key="1">
    <citation type="submission" date="2016-10" db="EMBL/GenBank/DDBJ databases">
        <authorList>
            <person name="de Groot N.N."/>
        </authorList>
    </citation>
    <scope>NUCLEOTIDE SEQUENCE [LARGE SCALE GENOMIC DNA]</scope>
    <source>
        <strain evidence="11 12">LMG 27941</strain>
    </source>
</reference>
<evidence type="ECO:0000256" key="3">
    <source>
        <dbReference type="ARBA" id="ARBA00022448"/>
    </source>
</evidence>
<name>A0A1H9KXZ1_9PSED</name>
<dbReference type="EMBL" id="JAZDQQ010000004">
    <property type="protein sequence ID" value="MEE1879826.1"/>
    <property type="molecule type" value="Genomic_DNA"/>
</dbReference>
<gene>
    <name evidence="10" type="primary">sctV</name>
    <name evidence="11" type="ORF">SAMN05216230_105129</name>
    <name evidence="10" type="ORF">V0R55_06605</name>
</gene>
<evidence type="ECO:0000313" key="11">
    <source>
        <dbReference type="EMBL" id="SER03785.1"/>
    </source>
</evidence>
<sequence>MNQLTRILGRIGKRKDLMLAVMLLAVVFMMILPLPPLLLDLLIALNITIAVVLLMMSVYVVSPLHFSVFPSVLLVTTLFRLALSISTTRMILLEADAGQIVQTFGDFVVGGNLVVGCILFLIITIVQFLVITKGAERVAEVSARFSLDAMPGKQMSIDGDLRAGVIDVNEARERRGEVEKASQMFGAMDGAMKFVKGDAIAGLVIIIVNLLAGLAIGVMQKGMGAADALQVYAVLTVGDGMVSQVPALLIAITAGIIVTRDGQGAHDLGANIGSQVMAQPKALLIGGALLGLFALIPGFPTVTFFMLALMVGGGGWWAIRQRRVEEAGQQHGGGLPALLANGAGAPALKPAGKTKAGGDPQAFALTVPLLIDVDSELQAALEAASLNDELARVRQALYLDHGVPFPGIRLRFNSALGPGEYRILLQEVPVARGRLKPGCLLVQEKLSQLELVGVPYVEGEALLPGRASLWVEQSERDRLARAGCAFLAVDQVLAWHLSHVLCEYAGDFIGIQETRYLLEQMEQGYGELVKEVQRILPLQRITEVFQRLVSEGISIRNMRSILEAMVEWGQKEKDVVQLAEYVRSSLKRYICYKYASGHNLLPAYLLDPSAEEMIRNGIRQTSAGSYLALEPAQSDAFLAQLKAALGNLHEAQAKPVLVVSMDIRRYVRKLVEGVCSDLPVLSFQELTTQINIQPLGRIG</sequence>
<feature type="transmembrane region" description="Helical" evidence="9">
    <location>
        <begin position="41"/>
        <end position="61"/>
    </location>
</feature>
<dbReference type="EMBL" id="FOEQ01000005">
    <property type="protein sequence ID" value="SER03785.1"/>
    <property type="molecule type" value="Genomic_DNA"/>
</dbReference>
<comment type="subcellular location">
    <subcellularLocation>
        <location evidence="1">Cell inner membrane</location>
        <topology evidence="1">Multi-pass membrane protein</topology>
    </subcellularLocation>
</comment>
<dbReference type="Proteomes" id="UP001329505">
    <property type="component" value="Unassembled WGS sequence"/>
</dbReference>
<keyword evidence="7 9" id="KW-1133">Transmembrane helix</keyword>
<evidence type="ECO:0000256" key="9">
    <source>
        <dbReference type="SAM" id="Phobius"/>
    </source>
</evidence>
<evidence type="ECO:0000313" key="13">
    <source>
        <dbReference type="Proteomes" id="UP001329505"/>
    </source>
</evidence>